<comment type="caution">
    <text evidence="1">The sequence shown here is derived from an EMBL/GenBank/DDBJ whole genome shotgun (WGS) entry which is preliminary data.</text>
</comment>
<gene>
    <name evidence="1" type="ORF">QAD02_023310</name>
</gene>
<accession>A0ACC2PVF9</accession>
<evidence type="ECO:0000313" key="2">
    <source>
        <dbReference type="Proteomes" id="UP001239111"/>
    </source>
</evidence>
<name>A0ACC2PVF9_9HYME</name>
<protein>
    <submittedName>
        <fullName evidence="1">Uncharacterized protein</fullName>
    </submittedName>
</protein>
<proteinExistence type="predicted"/>
<reference evidence="1" key="1">
    <citation type="submission" date="2023-04" db="EMBL/GenBank/DDBJ databases">
        <title>A chromosome-level genome assembly of the parasitoid wasp Eretmocerus hayati.</title>
        <authorList>
            <person name="Zhong Y."/>
            <person name="Liu S."/>
            <person name="Liu Y."/>
        </authorList>
    </citation>
    <scope>NUCLEOTIDE SEQUENCE</scope>
    <source>
        <strain evidence="1">ZJU_SS_LIU_2023</strain>
    </source>
</reference>
<organism evidence="1 2">
    <name type="scientific">Eretmocerus hayati</name>
    <dbReference type="NCBI Taxonomy" id="131215"/>
    <lineage>
        <taxon>Eukaryota</taxon>
        <taxon>Metazoa</taxon>
        <taxon>Ecdysozoa</taxon>
        <taxon>Arthropoda</taxon>
        <taxon>Hexapoda</taxon>
        <taxon>Insecta</taxon>
        <taxon>Pterygota</taxon>
        <taxon>Neoptera</taxon>
        <taxon>Endopterygota</taxon>
        <taxon>Hymenoptera</taxon>
        <taxon>Apocrita</taxon>
        <taxon>Proctotrupomorpha</taxon>
        <taxon>Chalcidoidea</taxon>
        <taxon>Aphelinidae</taxon>
        <taxon>Aphelininae</taxon>
        <taxon>Eretmocerus</taxon>
    </lineage>
</organism>
<dbReference type="Proteomes" id="UP001239111">
    <property type="component" value="Chromosome 1"/>
</dbReference>
<dbReference type="EMBL" id="CM056741">
    <property type="protein sequence ID" value="KAJ8687516.1"/>
    <property type="molecule type" value="Genomic_DNA"/>
</dbReference>
<keyword evidence="2" id="KW-1185">Reference proteome</keyword>
<evidence type="ECO:0000313" key="1">
    <source>
        <dbReference type="EMBL" id="KAJ8687516.1"/>
    </source>
</evidence>
<sequence>MRTLSFENLRRLVGRRKDRDEPSFERSESFKRISIRKSYLDRAKRRTRLQKPNDNLGPVCVTPTIELEVSSRPRTKNSKPAVSFIRNGNSNDSINDGNDEKRYKDESIVEIREELDEDDDYDDLKKVGKEIPDGTIIYGQWINEVDSSYSSSKDKKYGIDSFSSKGSKLSINLSSGEIYDSQEIRPFAKRNLAPLNGRKFDNVQENNKVSSIIIGLNKSPELSRSHSSIISQTDEIDAIKSFDNHGTKRSTTESSTSDGITRVNVSPFYWKDSNNTYTSNHHSLSINPEIDSSFKKESLPSSTYENCLPSERPSHKTDTTSTKASGFSLSLSISRLTTDLRAAALTTKNGLFRRRKRTSPLKPAPSVSTEGYFERTAGAAISMRRSRRSNLGSSRFRPTYNSRRRKITTNRPVIPKPPSPVWFVPPERRKSNRQHGRVWREVRYLPQQDKKSDVEDNENGEVLGNKDNENDNKNKSNTNCQNDSNQSDDQFDDNKLLLSGDFEEKTNLSISVSPKNKPDSGSTLDSSSLISSSLASTSSIKPKISDFNEDKIFYEEYRGDKSKSLQQIECNYFASKQFLRFIAKSTGRQASDLVKCDYTSSSDDDQRRVLVVVSSGSGNICKSVGKDNEINERKNCSVVLVLEDQRAKSSNAINAGLRRRPLRRKSQLKRGGGLAGGGGGNAGRGQPVYLARRRSSLRRRPCRKMQIDQIII</sequence>